<evidence type="ECO:0000256" key="4">
    <source>
        <dbReference type="ARBA" id="ARBA00024804"/>
    </source>
</evidence>
<dbReference type="EMBL" id="KB644415">
    <property type="protein sequence ID" value="EPS33349.1"/>
    <property type="molecule type" value="Genomic_DNA"/>
</dbReference>
<reference evidence="9 10" key="1">
    <citation type="journal article" date="2013" name="PLoS ONE">
        <title>Genomic and secretomic analyses reveal unique features of the lignocellulolytic enzyme system of Penicillium decumbens.</title>
        <authorList>
            <person name="Liu G."/>
            <person name="Zhang L."/>
            <person name="Wei X."/>
            <person name="Zou G."/>
            <person name="Qin Y."/>
            <person name="Ma L."/>
            <person name="Li J."/>
            <person name="Zheng H."/>
            <person name="Wang S."/>
            <person name="Wang C."/>
            <person name="Xun L."/>
            <person name="Zhao G.-P."/>
            <person name="Zhou Z."/>
            <person name="Qu Y."/>
        </authorList>
    </citation>
    <scope>NUCLEOTIDE SEQUENCE [LARGE SCALE GENOMIC DNA]</scope>
    <source>
        <strain evidence="10">114-2 / CGMCC 5302</strain>
    </source>
</reference>
<dbReference type="GO" id="GO:0043541">
    <property type="term" value="C:UDP-N-acetylglucosamine transferase complex"/>
    <property type="evidence" value="ECO:0007669"/>
    <property type="project" value="TreeGrafter"/>
</dbReference>
<evidence type="ECO:0000313" key="9">
    <source>
        <dbReference type="EMBL" id="EPS33349.1"/>
    </source>
</evidence>
<dbReference type="Gene3D" id="3.40.50.2000">
    <property type="entry name" value="Glycogen Phosphorylase B"/>
    <property type="match status" value="1"/>
</dbReference>
<comment type="similarity">
    <text evidence="7">Belongs to the glycosyltransferase 28 family.</text>
</comment>
<dbReference type="EC" id="2.4.1.141" evidence="2 7"/>
<gene>
    <name evidence="7" type="primary">ALG13</name>
    <name evidence="9" type="ORF">PDE_08311</name>
</gene>
<dbReference type="SUPFAM" id="SSF53756">
    <property type="entry name" value="UDP-Glycosyltransferase/glycogen phosphorylase"/>
    <property type="match status" value="1"/>
</dbReference>
<evidence type="ECO:0000256" key="7">
    <source>
        <dbReference type="RuleBase" id="RU362128"/>
    </source>
</evidence>
<dbReference type="GO" id="GO:0004577">
    <property type="term" value="F:N-acetylglucosaminyldiphosphodolichol N-acetylglucosaminyltransferase activity"/>
    <property type="evidence" value="ECO:0007669"/>
    <property type="project" value="UniProtKB-EC"/>
</dbReference>
<dbReference type="OrthoDB" id="20273at2759"/>
<dbReference type="PhylomeDB" id="S7ZSI7"/>
<feature type="domain" description="Glycosyl transferase family 28 C-terminal" evidence="8">
    <location>
        <begin position="6"/>
        <end position="152"/>
    </location>
</feature>
<evidence type="ECO:0000313" key="10">
    <source>
        <dbReference type="Proteomes" id="UP000019376"/>
    </source>
</evidence>
<dbReference type="InterPro" id="IPR007235">
    <property type="entry name" value="Glyco_trans_28_C"/>
</dbReference>
<proteinExistence type="inferred from homology"/>
<dbReference type="Proteomes" id="UP000019376">
    <property type="component" value="Unassembled WGS sequence"/>
</dbReference>
<keyword evidence="10" id="KW-1185">Reference proteome</keyword>
<keyword evidence="7" id="KW-0256">Endoplasmic reticulum</keyword>
<name>S7ZSI7_PENO1</name>
<evidence type="ECO:0000256" key="5">
    <source>
        <dbReference type="ARBA" id="ARBA00032061"/>
    </source>
</evidence>
<dbReference type="STRING" id="933388.S7ZSI7"/>
<evidence type="ECO:0000256" key="3">
    <source>
        <dbReference type="ARBA" id="ARBA00017468"/>
    </source>
</evidence>
<protein>
    <recommendedName>
        <fullName evidence="3 7">UDP-N-acetylglucosamine transferase subunit ALG13</fullName>
        <ecNumber evidence="2 7">2.4.1.141</ecNumber>
    </recommendedName>
    <alternativeName>
        <fullName evidence="5 7">Asparagine-linked glycosylation protein 13</fullName>
    </alternativeName>
</protein>
<dbReference type="PANTHER" id="PTHR47043">
    <property type="entry name" value="UDP-N-ACETYLGLUCOSAMINE TRANSFERASE SUBUNIT ALG13"/>
    <property type="match status" value="1"/>
</dbReference>
<sequence>MVVKLCFVTVGATASFHELVQAVLQDAFLAELEKHKFTRLLIQYGKGGQAVFDAYRAEYESGKVLHSIEIGGFELCSDMTRYLSMVRKDDIRFQELGMMISHAGTGSILDGLRAGLPLVVVPNPSLADNHQQELAEALAKQGYVIVGKLDDLPSVVGQAAKCTGLAPFFRQQNDQPLTAMSDELSWVD</sequence>
<evidence type="ECO:0000256" key="1">
    <source>
        <dbReference type="ARBA" id="ARBA00011198"/>
    </source>
</evidence>
<evidence type="ECO:0000256" key="2">
    <source>
        <dbReference type="ARBA" id="ARBA00012614"/>
    </source>
</evidence>
<comment type="subunit">
    <text evidence="1 7">Heterodimer with ALG14 to form a functional enzyme.</text>
</comment>
<dbReference type="eggNOG" id="KOG3349">
    <property type="taxonomic scope" value="Eukaryota"/>
</dbReference>
<dbReference type="AlphaFoldDB" id="S7ZSI7"/>
<evidence type="ECO:0000259" key="8">
    <source>
        <dbReference type="Pfam" id="PF04101"/>
    </source>
</evidence>
<keyword evidence="7 9" id="KW-0808">Transferase</keyword>
<comment type="catalytic activity">
    <reaction evidence="6">
        <text>an N-acetyl-alpha-D-glucosaminyl-diphospho-di-trans,poly-cis-dolichol + UDP-N-acetyl-alpha-D-glucosamine = an N,N'-diacetylchitobiosyl-diphospho-di-trans,poly-cis-dolichol + UDP + H(+)</text>
        <dbReference type="Rhea" id="RHEA:23380"/>
        <dbReference type="Rhea" id="RHEA-COMP:19507"/>
        <dbReference type="Rhea" id="RHEA-COMP:19510"/>
        <dbReference type="ChEBI" id="CHEBI:15378"/>
        <dbReference type="ChEBI" id="CHEBI:57269"/>
        <dbReference type="ChEBI" id="CHEBI:57705"/>
        <dbReference type="ChEBI" id="CHEBI:58223"/>
        <dbReference type="ChEBI" id="CHEBI:58427"/>
        <dbReference type="EC" id="2.4.1.141"/>
    </reaction>
</comment>
<evidence type="ECO:0000256" key="6">
    <source>
        <dbReference type="ARBA" id="ARBA00048184"/>
    </source>
</evidence>
<dbReference type="InterPro" id="IPR052474">
    <property type="entry name" value="UDP-GlcNAc_transferase"/>
</dbReference>
<dbReference type="HOGENOM" id="CLU_085408_2_2_1"/>
<keyword evidence="7" id="KW-0328">Glycosyltransferase</keyword>
<dbReference type="Pfam" id="PF04101">
    <property type="entry name" value="Glyco_tran_28_C"/>
    <property type="match status" value="1"/>
</dbReference>
<comment type="function">
    <text evidence="4 7">Involved in protein N-glycosylation. Essential for the second step of the dolichol-linked oligosaccharide pathway.</text>
</comment>
<dbReference type="GO" id="GO:0006488">
    <property type="term" value="P:dolichol-linked oligosaccharide biosynthetic process"/>
    <property type="evidence" value="ECO:0007669"/>
    <property type="project" value="TreeGrafter"/>
</dbReference>
<dbReference type="PANTHER" id="PTHR47043:SF1">
    <property type="entry name" value="UDP-N-ACETYLGLUCOSAMINE TRANSFERASE SUBUNIT ALG13"/>
    <property type="match status" value="1"/>
</dbReference>
<comment type="subcellular location">
    <subcellularLocation>
        <location evidence="7">Endoplasmic reticulum</location>
    </subcellularLocation>
</comment>
<accession>S7ZSI7</accession>
<organism evidence="9 10">
    <name type="scientific">Penicillium oxalicum (strain 114-2 / CGMCC 5302)</name>
    <name type="common">Penicillium decumbens</name>
    <dbReference type="NCBI Taxonomy" id="933388"/>
    <lineage>
        <taxon>Eukaryota</taxon>
        <taxon>Fungi</taxon>
        <taxon>Dikarya</taxon>
        <taxon>Ascomycota</taxon>
        <taxon>Pezizomycotina</taxon>
        <taxon>Eurotiomycetes</taxon>
        <taxon>Eurotiomycetidae</taxon>
        <taxon>Eurotiales</taxon>
        <taxon>Aspergillaceae</taxon>
        <taxon>Penicillium</taxon>
    </lineage>
</organism>